<evidence type="ECO:0000313" key="3">
    <source>
        <dbReference type="EMBL" id="MFC4823836.1"/>
    </source>
</evidence>
<gene>
    <name evidence="3" type="ORF">ACFO9K_06140</name>
</gene>
<evidence type="ECO:0000259" key="2">
    <source>
        <dbReference type="Pfam" id="PF24035"/>
    </source>
</evidence>
<comment type="caution">
    <text evidence="3">The sequence shown here is derived from an EMBL/GenBank/DDBJ whole genome shotgun (WGS) entry which is preliminary data.</text>
</comment>
<organism evidence="3 4">
    <name type="scientific">Halorussus aquaticus</name>
    <dbReference type="NCBI Taxonomy" id="2953748"/>
    <lineage>
        <taxon>Archaea</taxon>
        <taxon>Methanobacteriati</taxon>
        <taxon>Methanobacteriota</taxon>
        <taxon>Stenosarchaea group</taxon>
        <taxon>Halobacteria</taxon>
        <taxon>Halobacteriales</taxon>
        <taxon>Haladaptataceae</taxon>
        <taxon>Halorussus</taxon>
    </lineage>
</organism>
<evidence type="ECO:0000313" key="4">
    <source>
        <dbReference type="Proteomes" id="UP001595945"/>
    </source>
</evidence>
<dbReference type="GeneID" id="73047096"/>
<dbReference type="RefSeq" id="WP_254270417.1">
    <property type="nucleotide sequence ID" value="NZ_CP100401.1"/>
</dbReference>
<reference evidence="3 4" key="1">
    <citation type="journal article" date="2019" name="Int. J. Syst. Evol. Microbiol.">
        <title>The Global Catalogue of Microorganisms (GCM) 10K type strain sequencing project: providing services to taxonomists for standard genome sequencing and annotation.</title>
        <authorList>
            <consortium name="The Broad Institute Genomics Platform"/>
            <consortium name="The Broad Institute Genome Sequencing Center for Infectious Disease"/>
            <person name="Wu L."/>
            <person name="Ma J."/>
        </authorList>
    </citation>
    <scope>NUCLEOTIDE SEQUENCE [LARGE SCALE GENOMIC DNA]</scope>
    <source>
        <strain evidence="3 4">XZYJ18</strain>
    </source>
</reference>
<dbReference type="InterPro" id="IPR055768">
    <property type="entry name" value="DUF7344"/>
</dbReference>
<feature type="region of interest" description="Disordered" evidence="1">
    <location>
        <begin position="63"/>
        <end position="112"/>
    </location>
</feature>
<keyword evidence="4" id="KW-1185">Reference proteome</keyword>
<sequence length="164" mass="18472">MCDDACEGGGDDETPPFSRDEPAEEERVDDLFDIVSDRRTRDVLAQLESLSVDVVELDDIVDHVVERERQRPVEGRARTEDCSETQSDGGSESAEDTESNSETGTDTDSDRHHQRVAVSLHHNCLPKLDRTAVLDYDPRSKTVRYRGDERVTAFLEFVQSVEDS</sequence>
<dbReference type="Pfam" id="PF24035">
    <property type="entry name" value="DUF7344"/>
    <property type="match status" value="1"/>
</dbReference>
<feature type="region of interest" description="Disordered" evidence="1">
    <location>
        <begin position="1"/>
        <end position="31"/>
    </location>
</feature>
<dbReference type="EMBL" id="JBHSHT010000001">
    <property type="protein sequence ID" value="MFC4823836.1"/>
    <property type="molecule type" value="Genomic_DNA"/>
</dbReference>
<evidence type="ECO:0000256" key="1">
    <source>
        <dbReference type="SAM" id="MobiDB-lite"/>
    </source>
</evidence>
<feature type="compositionally biased region" description="Basic and acidic residues" evidence="1">
    <location>
        <begin position="63"/>
        <end position="81"/>
    </location>
</feature>
<name>A0ABD5Q0Y4_9EURY</name>
<proteinExistence type="predicted"/>
<feature type="compositionally biased region" description="Acidic residues" evidence="1">
    <location>
        <begin position="22"/>
        <end position="31"/>
    </location>
</feature>
<feature type="domain" description="DUF7344" evidence="2">
    <location>
        <begin position="100"/>
        <end position="144"/>
    </location>
</feature>
<protein>
    <recommendedName>
        <fullName evidence="2">DUF7344 domain-containing protein</fullName>
    </recommendedName>
</protein>
<accession>A0ABD5Q0Y4</accession>
<feature type="compositionally biased region" description="Acidic residues" evidence="1">
    <location>
        <begin position="1"/>
        <end position="14"/>
    </location>
</feature>
<dbReference type="AlphaFoldDB" id="A0ABD5Q0Y4"/>
<dbReference type="Proteomes" id="UP001595945">
    <property type="component" value="Unassembled WGS sequence"/>
</dbReference>